<evidence type="ECO:0000313" key="3">
    <source>
        <dbReference type="Proteomes" id="UP001329430"/>
    </source>
</evidence>
<dbReference type="SUPFAM" id="SSF47095">
    <property type="entry name" value="HMG-box"/>
    <property type="match status" value="1"/>
</dbReference>
<name>A0AAN7ZEC0_9COLE</name>
<evidence type="ECO:0008006" key="4">
    <source>
        <dbReference type="Google" id="ProtNLM"/>
    </source>
</evidence>
<reference evidence="2 3" key="1">
    <citation type="journal article" date="2024" name="Insects">
        <title>An Improved Chromosome-Level Genome Assembly of the Firefly Pyrocoelia pectoralis.</title>
        <authorList>
            <person name="Fu X."/>
            <person name="Meyer-Rochow V.B."/>
            <person name="Ballantyne L."/>
            <person name="Zhu X."/>
        </authorList>
    </citation>
    <scope>NUCLEOTIDE SEQUENCE [LARGE SCALE GENOMIC DNA]</scope>
    <source>
        <strain evidence="2">XCY_ONT2</strain>
    </source>
</reference>
<feature type="compositionally biased region" description="Basic residues" evidence="1">
    <location>
        <begin position="57"/>
        <end position="69"/>
    </location>
</feature>
<dbReference type="EMBL" id="JAVRBK010000006">
    <property type="protein sequence ID" value="KAK5642935.1"/>
    <property type="molecule type" value="Genomic_DNA"/>
</dbReference>
<dbReference type="AlphaFoldDB" id="A0AAN7ZEC0"/>
<sequence>MLVVANPNAGKISINPFLNFLRQYRMLSKCKLSKEVVREGAAVWRRMTVQEKEPHRNMAKRAQRLKKCKQRESSRGKRSKKKSKRNLRSTSCLEMGPKGGRAQFYYTL</sequence>
<organism evidence="2 3">
    <name type="scientific">Pyrocoelia pectoralis</name>
    <dbReference type="NCBI Taxonomy" id="417401"/>
    <lineage>
        <taxon>Eukaryota</taxon>
        <taxon>Metazoa</taxon>
        <taxon>Ecdysozoa</taxon>
        <taxon>Arthropoda</taxon>
        <taxon>Hexapoda</taxon>
        <taxon>Insecta</taxon>
        <taxon>Pterygota</taxon>
        <taxon>Neoptera</taxon>
        <taxon>Endopterygota</taxon>
        <taxon>Coleoptera</taxon>
        <taxon>Polyphaga</taxon>
        <taxon>Elateriformia</taxon>
        <taxon>Elateroidea</taxon>
        <taxon>Lampyridae</taxon>
        <taxon>Lampyrinae</taxon>
        <taxon>Pyrocoelia</taxon>
    </lineage>
</organism>
<evidence type="ECO:0000256" key="1">
    <source>
        <dbReference type="SAM" id="MobiDB-lite"/>
    </source>
</evidence>
<feature type="compositionally biased region" description="Basic residues" evidence="1">
    <location>
        <begin position="76"/>
        <end position="87"/>
    </location>
</feature>
<dbReference type="InterPro" id="IPR036910">
    <property type="entry name" value="HMG_box_dom_sf"/>
</dbReference>
<dbReference type="Gene3D" id="1.10.30.10">
    <property type="entry name" value="High mobility group box domain"/>
    <property type="match status" value="1"/>
</dbReference>
<proteinExistence type="predicted"/>
<keyword evidence="3" id="KW-1185">Reference proteome</keyword>
<comment type="caution">
    <text evidence="2">The sequence shown here is derived from an EMBL/GenBank/DDBJ whole genome shotgun (WGS) entry which is preliminary data.</text>
</comment>
<dbReference type="GO" id="GO:0005634">
    <property type="term" value="C:nucleus"/>
    <property type="evidence" value="ECO:0007669"/>
    <property type="project" value="UniProtKB-ARBA"/>
</dbReference>
<feature type="region of interest" description="Disordered" evidence="1">
    <location>
        <begin position="50"/>
        <end position="98"/>
    </location>
</feature>
<dbReference type="CDD" id="cd00084">
    <property type="entry name" value="HMG-box_SF"/>
    <property type="match status" value="1"/>
</dbReference>
<dbReference type="Proteomes" id="UP001329430">
    <property type="component" value="Chromosome 6"/>
</dbReference>
<gene>
    <name evidence="2" type="ORF">RI129_009102</name>
</gene>
<evidence type="ECO:0000313" key="2">
    <source>
        <dbReference type="EMBL" id="KAK5642935.1"/>
    </source>
</evidence>
<protein>
    <recommendedName>
        <fullName evidence="4">HMG box domain-containing protein</fullName>
    </recommendedName>
</protein>
<accession>A0AAN7ZEC0</accession>